<keyword evidence="3" id="KW-1185">Reference proteome</keyword>
<name>A0A243QMZ2_9ACTN</name>
<sequence>MARSYSARGEQPAGVGQPVGVPDEQPGQVLHRAQPSRQVDGLRHQRGGPRPVREPGQLFQGGEDSPAVPRPAEPLQRGAERLLGGVPLAAEEALDP</sequence>
<gene>
    <name evidence="2" type="ORF">CA984_40730</name>
</gene>
<evidence type="ECO:0000313" key="3">
    <source>
        <dbReference type="Proteomes" id="UP000194761"/>
    </source>
</evidence>
<dbReference type="AlphaFoldDB" id="A0A243QMZ2"/>
<dbReference type="EMBL" id="NGFP01000345">
    <property type="protein sequence ID" value="OUC83459.1"/>
    <property type="molecule type" value="Genomic_DNA"/>
</dbReference>
<reference evidence="2 3" key="1">
    <citation type="submission" date="2017-05" db="EMBL/GenBank/DDBJ databases">
        <title>Biotechnological potential of actinobacteria isolated from South African environments.</title>
        <authorList>
            <person name="Le Roes-Hill M."/>
            <person name="Prins A."/>
            <person name="Durrell K.A."/>
        </authorList>
    </citation>
    <scope>NUCLEOTIDE SEQUENCE [LARGE SCALE GENOMIC DNA]</scope>
    <source>
        <strain evidence="2">M26</strain>
    </source>
</reference>
<proteinExistence type="predicted"/>
<accession>A0A243QMZ2</accession>
<feature type="region of interest" description="Disordered" evidence="1">
    <location>
        <begin position="1"/>
        <end position="72"/>
    </location>
</feature>
<dbReference type="RefSeq" id="WP_108724691.1">
    <property type="nucleotide sequence ID" value="NZ_NGFP01000345.1"/>
</dbReference>
<organism evidence="2 3">
    <name type="scientific">Streptosporangium minutum</name>
    <dbReference type="NCBI Taxonomy" id="569862"/>
    <lineage>
        <taxon>Bacteria</taxon>
        <taxon>Bacillati</taxon>
        <taxon>Actinomycetota</taxon>
        <taxon>Actinomycetes</taxon>
        <taxon>Streptosporangiales</taxon>
        <taxon>Streptosporangiaceae</taxon>
        <taxon>Streptosporangium</taxon>
    </lineage>
</organism>
<evidence type="ECO:0000313" key="2">
    <source>
        <dbReference type="EMBL" id="OUC83459.1"/>
    </source>
</evidence>
<comment type="caution">
    <text evidence="2">The sequence shown here is derived from an EMBL/GenBank/DDBJ whole genome shotgun (WGS) entry which is preliminary data.</text>
</comment>
<protein>
    <submittedName>
        <fullName evidence="2">Uncharacterized protein</fullName>
    </submittedName>
</protein>
<dbReference type="Proteomes" id="UP000194761">
    <property type="component" value="Unassembled WGS sequence"/>
</dbReference>
<evidence type="ECO:0000256" key="1">
    <source>
        <dbReference type="SAM" id="MobiDB-lite"/>
    </source>
</evidence>